<protein>
    <recommendedName>
        <fullName evidence="3">LPS export ABC transporter periplasmic protein LptC</fullName>
    </recommendedName>
</protein>
<evidence type="ECO:0000313" key="2">
    <source>
        <dbReference type="Proteomes" id="UP001205603"/>
    </source>
</evidence>
<reference evidence="1 2" key="1">
    <citation type="submission" date="2022-07" db="EMBL/GenBank/DDBJ databases">
        <title>Fecal culturing of patients with breast cancer.</title>
        <authorList>
            <person name="Teng N.M.Y."/>
            <person name="Kiu R."/>
            <person name="Evans R."/>
            <person name="Baker D.J."/>
            <person name="Zenner C."/>
            <person name="Robinson S.D."/>
            <person name="Hall L.J."/>
        </authorList>
    </citation>
    <scope>NUCLEOTIDE SEQUENCE [LARGE SCALE GENOMIC DNA]</scope>
    <source>
        <strain evidence="1 2">LH1063</strain>
    </source>
</reference>
<keyword evidence="2" id="KW-1185">Reference proteome</keyword>
<dbReference type="RefSeq" id="WP_255025733.1">
    <property type="nucleotide sequence ID" value="NZ_JANDHW010000002.1"/>
</dbReference>
<accession>A0ABT1MEM3</accession>
<dbReference type="Proteomes" id="UP001205603">
    <property type="component" value="Unassembled WGS sequence"/>
</dbReference>
<gene>
    <name evidence="1" type="ORF">NMU02_03120</name>
</gene>
<dbReference type="EMBL" id="JANDHW010000002">
    <property type="protein sequence ID" value="MCP9611082.1"/>
    <property type="molecule type" value="Genomic_DNA"/>
</dbReference>
<sequence length="170" mass="19733">MKVNMLFVAIALGLAIHCFGGSKISSDIPPQKSVTQSKDTVINVSERFAILYKKYDNRLKLWYNPYIIRLKERDTVKIAKFPYENGSELGLYPSPSKRFVLLDNIIRYYVEDEDKKIFYENYLCCIIDLEQSIVVVDSMQMHSEGGDWDKDDRWVDGSEIIFDGSLLKKK</sequence>
<comment type="caution">
    <text evidence="1">The sequence shown here is derived from an EMBL/GenBank/DDBJ whole genome shotgun (WGS) entry which is preliminary data.</text>
</comment>
<proteinExistence type="predicted"/>
<organism evidence="1 2">
    <name type="scientific">Coprobacter tertius</name>
    <dbReference type="NCBI Taxonomy" id="2944915"/>
    <lineage>
        <taxon>Bacteria</taxon>
        <taxon>Pseudomonadati</taxon>
        <taxon>Bacteroidota</taxon>
        <taxon>Bacteroidia</taxon>
        <taxon>Bacteroidales</taxon>
        <taxon>Barnesiellaceae</taxon>
        <taxon>Coprobacter</taxon>
    </lineage>
</organism>
<name>A0ABT1MEM3_9BACT</name>
<evidence type="ECO:0008006" key="3">
    <source>
        <dbReference type="Google" id="ProtNLM"/>
    </source>
</evidence>
<evidence type="ECO:0000313" key="1">
    <source>
        <dbReference type="EMBL" id="MCP9611082.1"/>
    </source>
</evidence>